<organism evidence="2 3">
    <name type="scientific">Suhomyces tanzawaensis NRRL Y-17324</name>
    <dbReference type="NCBI Taxonomy" id="984487"/>
    <lineage>
        <taxon>Eukaryota</taxon>
        <taxon>Fungi</taxon>
        <taxon>Dikarya</taxon>
        <taxon>Ascomycota</taxon>
        <taxon>Saccharomycotina</taxon>
        <taxon>Pichiomycetes</taxon>
        <taxon>Debaryomycetaceae</taxon>
        <taxon>Suhomyces</taxon>
    </lineage>
</organism>
<gene>
    <name evidence="2" type="ORF">CANTADRAFT_300825</name>
</gene>
<feature type="compositionally biased region" description="Polar residues" evidence="1">
    <location>
        <begin position="188"/>
        <end position="200"/>
    </location>
</feature>
<evidence type="ECO:0000313" key="2">
    <source>
        <dbReference type="EMBL" id="ODV77210.1"/>
    </source>
</evidence>
<feature type="compositionally biased region" description="Polar residues" evidence="1">
    <location>
        <begin position="10"/>
        <end position="35"/>
    </location>
</feature>
<proteinExistence type="predicted"/>
<evidence type="ECO:0000256" key="1">
    <source>
        <dbReference type="SAM" id="MobiDB-lite"/>
    </source>
</evidence>
<dbReference type="STRING" id="984487.A0A1E4SCG1"/>
<feature type="compositionally biased region" description="Basic and acidic residues" evidence="1">
    <location>
        <begin position="414"/>
        <end position="423"/>
    </location>
</feature>
<accession>A0A1E4SCG1</accession>
<dbReference type="GeneID" id="30982466"/>
<dbReference type="EMBL" id="KV453915">
    <property type="protein sequence ID" value="ODV77210.1"/>
    <property type="molecule type" value="Genomic_DNA"/>
</dbReference>
<feature type="region of interest" description="Disordered" evidence="1">
    <location>
        <begin position="382"/>
        <end position="423"/>
    </location>
</feature>
<dbReference type="OrthoDB" id="5778525at2759"/>
<feature type="region of interest" description="Disordered" evidence="1">
    <location>
        <begin position="181"/>
        <end position="210"/>
    </location>
</feature>
<protein>
    <submittedName>
        <fullName evidence="2">Uncharacterized protein</fullName>
    </submittedName>
</protein>
<evidence type="ECO:0000313" key="3">
    <source>
        <dbReference type="Proteomes" id="UP000094285"/>
    </source>
</evidence>
<feature type="compositionally biased region" description="Polar residues" evidence="1">
    <location>
        <begin position="332"/>
        <end position="341"/>
    </location>
</feature>
<sequence>MSGHKDRVYNPQSPSNSHPDIPSLESTDNALTQQDYHFDQLSGPSFSVQPSSSQQVFPDQHPSRPNEDSDYNFLDILSADMDFEQAYNMYTTLQQKNAISSIEQLEKVQMLNQQYVSTLASGARHPTQQQRAMVPQGLGQYSANSPFNFNLSSDPSPAPTSRAEDPNFNYHRTQILNGGVSKNYMFNGESQQSSTPSIKSESMKKRRENEEDFDQFFSNTESNALEKFLDNLANPAEEASLHFYNRPGAVGTDSPGQEFNDLFDLHTMNPIPMGNKGKMETGFGNRFQSFNQLNIQKSNSLPLNMSQQGLMEHETLKKELTEAFSHPHRDNTPPSNGSPNHIATPLDSKDPNGFRYQEMKRTTELITPPSSDNNESMFNFKQEKRNSESFSGDDEANGIKKRRRSSLKPLLSLEQKRLNHSHSEQKRRQMCKLAYERCLRLIIDIEAFNKLPATVSDSVQRKSKRARVNKDGLPNLSKHNALIRISNEIELIKNKNDALKAALEQRGIKDHLKFAPPVARDIN</sequence>
<dbReference type="AlphaFoldDB" id="A0A1E4SCG1"/>
<name>A0A1E4SCG1_9ASCO</name>
<feature type="region of interest" description="Disordered" evidence="1">
    <location>
        <begin position="1"/>
        <end position="71"/>
    </location>
</feature>
<feature type="region of interest" description="Disordered" evidence="1">
    <location>
        <begin position="324"/>
        <end position="354"/>
    </location>
</feature>
<reference evidence="3" key="1">
    <citation type="submission" date="2016-05" db="EMBL/GenBank/DDBJ databases">
        <title>Comparative genomics of biotechnologically important yeasts.</title>
        <authorList>
            <consortium name="DOE Joint Genome Institute"/>
            <person name="Riley R."/>
            <person name="Haridas S."/>
            <person name="Wolfe K.H."/>
            <person name="Lopes M.R."/>
            <person name="Hittinger C.T."/>
            <person name="Goker M."/>
            <person name="Salamov A."/>
            <person name="Wisecaver J."/>
            <person name="Long T.M."/>
            <person name="Aerts A.L."/>
            <person name="Barry K."/>
            <person name="Choi C."/>
            <person name="Clum A."/>
            <person name="Coughlan A.Y."/>
            <person name="Deshpande S."/>
            <person name="Douglass A.P."/>
            <person name="Hanson S.J."/>
            <person name="Klenk H.-P."/>
            <person name="Labutti K."/>
            <person name="Lapidus A."/>
            <person name="Lindquist E."/>
            <person name="Lipzen A."/>
            <person name="Meier-Kolthoff J.P."/>
            <person name="Ohm R.A."/>
            <person name="Otillar R.P."/>
            <person name="Pangilinan J."/>
            <person name="Peng Y."/>
            <person name="Rokas A."/>
            <person name="Rosa C.A."/>
            <person name="Scheuner C."/>
            <person name="Sibirny A.A."/>
            <person name="Slot J.C."/>
            <person name="Stielow J.B."/>
            <person name="Sun H."/>
            <person name="Kurtzman C.P."/>
            <person name="Blackwell M."/>
            <person name="Grigoriev I.V."/>
            <person name="Jeffries T.W."/>
        </authorList>
    </citation>
    <scope>NUCLEOTIDE SEQUENCE [LARGE SCALE GENOMIC DNA]</scope>
    <source>
        <strain evidence="3">NRRL Y-17324</strain>
    </source>
</reference>
<dbReference type="RefSeq" id="XP_020062332.1">
    <property type="nucleotide sequence ID" value="XM_020208329.1"/>
</dbReference>
<keyword evidence="3" id="KW-1185">Reference proteome</keyword>
<dbReference type="Proteomes" id="UP000094285">
    <property type="component" value="Unassembled WGS sequence"/>
</dbReference>
<feature type="compositionally biased region" description="Low complexity" evidence="1">
    <location>
        <begin position="44"/>
        <end position="58"/>
    </location>
</feature>